<dbReference type="InterPro" id="IPR012910">
    <property type="entry name" value="Plug_dom"/>
</dbReference>
<dbReference type="Gene3D" id="2.170.130.10">
    <property type="entry name" value="TonB-dependent receptor, plug domain"/>
    <property type="match status" value="1"/>
</dbReference>
<keyword evidence="12 18" id="KW-0675">Receptor</keyword>
<evidence type="ECO:0000256" key="11">
    <source>
        <dbReference type="ARBA" id="ARBA00023136"/>
    </source>
</evidence>
<dbReference type="FunFam" id="2.170.130.10:FF:000010">
    <property type="entry name" value="Ferripyoverdine receptor"/>
    <property type="match status" value="1"/>
</dbReference>
<evidence type="ECO:0000256" key="7">
    <source>
        <dbReference type="ARBA" id="ARBA00022729"/>
    </source>
</evidence>
<evidence type="ECO:0000256" key="3">
    <source>
        <dbReference type="ARBA" id="ARBA00022448"/>
    </source>
</evidence>
<evidence type="ECO:0000256" key="8">
    <source>
        <dbReference type="ARBA" id="ARBA00023004"/>
    </source>
</evidence>
<dbReference type="SUPFAM" id="SSF56935">
    <property type="entry name" value="Porins"/>
    <property type="match status" value="1"/>
</dbReference>
<dbReference type="SMART" id="SM00965">
    <property type="entry name" value="STN"/>
    <property type="match status" value="1"/>
</dbReference>
<dbReference type="InterPro" id="IPR039426">
    <property type="entry name" value="TonB-dep_rcpt-like"/>
</dbReference>
<dbReference type="InterPro" id="IPR036942">
    <property type="entry name" value="Beta-barrel_TonB_sf"/>
</dbReference>
<dbReference type="InterPro" id="IPR011662">
    <property type="entry name" value="Secretin/TonB_short_N"/>
</dbReference>
<keyword evidence="11 14" id="KW-0472">Membrane</keyword>
<protein>
    <submittedName>
        <fullName evidence="18">TonB-dependent receptor</fullName>
    </submittedName>
</protein>
<sequence length="851" mass="94200">MHAGANLHMTHSLYRQSAFVVRRCAFLLLASSCLSGFTPRAAQAESTEASQAKTKPFSIPAQPLKSALRHYFEQSGVQVAYPTADAANINSTAVSGQFSASAALSQLLAGTGLSYSFTAPHSATLTKTTNAITLGPVRVAGTNTDPMTDWSVGNEPGRTEGTHSYTTGAMSTATGLRLSIRQTPQSVTVLTRQQLDDRRINSFADVVRTTNGLSINQYESNRGSIYSRGFKIQNYLIDGVQTLINEQWSAGEIMSDTVLYDRIEILRGAGGLMNGSGDPSAMINMVRKRADSKKLRATVTAEGGSWSHFRTTGDISSAVSKNGKTRARFVADYQQGGNALKRLDTKQYTLFATMEQDIGENTLLSAGVSYQNTLTAHPQWGGVPAWTADESGNIVRRPSTRRDNVAPDWSYWNTSYANAFVRAEHNFSRNWRATLNYSLGERRSKSKIALFYPYPIDPDTGQSFMSFYGFKIPVSGYSGRYFVRNSKNDVDFKLNGHFKVFGLNQEVVVGYEWWREHMVANGAPGNTTLAATPDINAFTPHTPEPKFVTRGNYINNVTTQSAPFIAGKFSLHQRVNLITGTRAVNYDVSDYKNRTNNYTMKYRFVPYVGLVVDLQKNISAYGSYTTIFNPQNYRDANNKLLAPIQGNTAEVGIKGEFLRKRLNFSLAFYRMKQANVAQYQGRVPEDAANPNGLQRSVYGGVPGVTSRGIEAEITGEITKTLHIVAGYSQFILTHTGTDAVNSLIPRKQANLFLTYQMPGALHNLTVGGGLRWQSRIYEEQPTAIALGVPRLTQKAYMVGDVFLRYDFPQNWSAQLNINNIADTKIFSPTEDGMQVYWQNPRSAQFQIRKTF</sequence>
<accession>A0A2Z5ZF55</accession>
<gene>
    <name evidence="18" type="ORF">AcetOrient_orf01483</name>
</gene>
<keyword evidence="13 14" id="KW-0998">Cell outer membrane</keyword>
<dbReference type="Proteomes" id="UP000270034">
    <property type="component" value="Chromosome"/>
</dbReference>
<dbReference type="PANTHER" id="PTHR32552:SF74">
    <property type="entry name" value="HYDROXAMATE SIDEROPHORE RECEPTOR FHUE"/>
    <property type="match status" value="1"/>
</dbReference>
<dbReference type="InterPro" id="IPR010105">
    <property type="entry name" value="TonB_sidphr_rcpt"/>
</dbReference>
<dbReference type="KEGG" id="aot:AcetOri_orf01483"/>
<dbReference type="AlphaFoldDB" id="A0A2Z5ZF55"/>
<comment type="subcellular location">
    <subcellularLocation>
        <location evidence="1 14">Cell outer membrane</location>
        <topology evidence="1 14">Multi-pass membrane protein</topology>
    </subcellularLocation>
</comment>
<evidence type="ECO:0000256" key="10">
    <source>
        <dbReference type="ARBA" id="ARBA00023077"/>
    </source>
</evidence>
<feature type="region of interest" description="Disordered" evidence="16">
    <location>
        <begin position="143"/>
        <end position="164"/>
    </location>
</feature>
<keyword evidence="6 14" id="KW-0812">Transmembrane</keyword>
<dbReference type="GO" id="GO:0015891">
    <property type="term" value="P:siderophore transport"/>
    <property type="evidence" value="ECO:0007669"/>
    <property type="project" value="InterPro"/>
</dbReference>
<dbReference type="PANTHER" id="PTHR32552">
    <property type="entry name" value="FERRICHROME IRON RECEPTOR-RELATED"/>
    <property type="match status" value="1"/>
</dbReference>
<dbReference type="NCBIfam" id="TIGR01783">
    <property type="entry name" value="TonB-siderophor"/>
    <property type="match status" value="1"/>
</dbReference>
<dbReference type="EMBL" id="AP018515">
    <property type="protein sequence ID" value="BBC79352.1"/>
    <property type="molecule type" value="Genomic_DNA"/>
</dbReference>
<evidence type="ECO:0000313" key="19">
    <source>
        <dbReference type="Proteomes" id="UP000270034"/>
    </source>
</evidence>
<name>A0A2Z5ZF55_9PROT</name>
<feature type="domain" description="Secretin/TonB short N-terminal" evidence="17">
    <location>
        <begin position="77"/>
        <end position="128"/>
    </location>
</feature>
<evidence type="ECO:0000256" key="15">
    <source>
        <dbReference type="RuleBase" id="RU003357"/>
    </source>
</evidence>
<evidence type="ECO:0000256" key="9">
    <source>
        <dbReference type="ARBA" id="ARBA00023065"/>
    </source>
</evidence>
<dbReference type="GO" id="GO:0015344">
    <property type="term" value="F:siderophore uptake transmembrane transporter activity"/>
    <property type="evidence" value="ECO:0007669"/>
    <property type="project" value="TreeGrafter"/>
</dbReference>
<evidence type="ECO:0000256" key="1">
    <source>
        <dbReference type="ARBA" id="ARBA00004571"/>
    </source>
</evidence>
<keyword evidence="4 14" id="KW-1134">Transmembrane beta strand</keyword>
<proteinExistence type="inferred from homology"/>
<dbReference type="CDD" id="cd01347">
    <property type="entry name" value="ligand_gated_channel"/>
    <property type="match status" value="1"/>
</dbReference>
<dbReference type="Gene3D" id="3.55.50.30">
    <property type="match status" value="1"/>
</dbReference>
<evidence type="ECO:0000256" key="16">
    <source>
        <dbReference type="SAM" id="MobiDB-lite"/>
    </source>
</evidence>
<evidence type="ECO:0000256" key="6">
    <source>
        <dbReference type="ARBA" id="ARBA00022692"/>
    </source>
</evidence>
<keyword evidence="7" id="KW-0732">Signal</keyword>
<evidence type="ECO:0000256" key="4">
    <source>
        <dbReference type="ARBA" id="ARBA00022452"/>
    </source>
</evidence>
<dbReference type="InterPro" id="IPR037066">
    <property type="entry name" value="Plug_dom_sf"/>
</dbReference>
<dbReference type="Pfam" id="PF00593">
    <property type="entry name" value="TonB_dep_Rec_b-barrel"/>
    <property type="match status" value="1"/>
</dbReference>
<dbReference type="GO" id="GO:0038023">
    <property type="term" value="F:signaling receptor activity"/>
    <property type="evidence" value="ECO:0007669"/>
    <property type="project" value="InterPro"/>
</dbReference>
<dbReference type="Pfam" id="PF07715">
    <property type="entry name" value="Plug"/>
    <property type="match status" value="1"/>
</dbReference>
<dbReference type="Gene3D" id="2.40.170.20">
    <property type="entry name" value="TonB-dependent receptor, beta-barrel domain"/>
    <property type="match status" value="1"/>
</dbReference>
<dbReference type="Pfam" id="PF07660">
    <property type="entry name" value="STN"/>
    <property type="match status" value="1"/>
</dbReference>
<dbReference type="GO" id="GO:0009279">
    <property type="term" value="C:cell outer membrane"/>
    <property type="evidence" value="ECO:0007669"/>
    <property type="project" value="UniProtKB-SubCell"/>
</dbReference>
<keyword evidence="3 14" id="KW-0813">Transport</keyword>
<evidence type="ECO:0000259" key="17">
    <source>
        <dbReference type="SMART" id="SM00965"/>
    </source>
</evidence>
<keyword evidence="9" id="KW-0406">Ion transport</keyword>
<evidence type="ECO:0000256" key="14">
    <source>
        <dbReference type="PROSITE-ProRule" id="PRU01360"/>
    </source>
</evidence>
<evidence type="ECO:0000256" key="2">
    <source>
        <dbReference type="ARBA" id="ARBA00009810"/>
    </source>
</evidence>
<evidence type="ECO:0000256" key="13">
    <source>
        <dbReference type="ARBA" id="ARBA00023237"/>
    </source>
</evidence>
<organism evidence="18 19">
    <name type="scientific">Acetobacter orientalis</name>
    <dbReference type="NCBI Taxonomy" id="146474"/>
    <lineage>
        <taxon>Bacteria</taxon>
        <taxon>Pseudomonadati</taxon>
        <taxon>Pseudomonadota</taxon>
        <taxon>Alphaproteobacteria</taxon>
        <taxon>Acetobacterales</taxon>
        <taxon>Acetobacteraceae</taxon>
        <taxon>Acetobacter</taxon>
    </lineage>
</organism>
<keyword evidence="10 15" id="KW-0798">TonB box</keyword>
<reference evidence="18 19" key="1">
    <citation type="submission" date="2018-02" db="EMBL/GenBank/DDBJ databases">
        <title>Acetobacter orientalis genome.</title>
        <authorList>
            <person name="Nakashima N."/>
            <person name="Tamura T."/>
        </authorList>
    </citation>
    <scope>NUCLEOTIDE SEQUENCE [LARGE SCALE GENOMIC DNA]</scope>
    <source>
        <strain evidence="18 19">FAN1</strain>
    </source>
</reference>
<dbReference type="PROSITE" id="PS52016">
    <property type="entry name" value="TONB_DEPENDENT_REC_3"/>
    <property type="match status" value="1"/>
</dbReference>
<dbReference type="InterPro" id="IPR000531">
    <property type="entry name" value="Beta-barrel_TonB"/>
</dbReference>
<evidence type="ECO:0000256" key="12">
    <source>
        <dbReference type="ARBA" id="ARBA00023170"/>
    </source>
</evidence>
<comment type="similarity">
    <text evidence="2 14 15">Belongs to the TonB-dependent receptor family.</text>
</comment>
<evidence type="ECO:0000313" key="18">
    <source>
        <dbReference type="EMBL" id="BBC79352.1"/>
    </source>
</evidence>
<keyword evidence="8" id="KW-0408">Iron</keyword>
<evidence type="ECO:0000256" key="5">
    <source>
        <dbReference type="ARBA" id="ARBA00022496"/>
    </source>
</evidence>
<keyword evidence="5" id="KW-0410">Iron transport</keyword>